<dbReference type="Proteomes" id="UP001632038">
    <property type="component" value="Unassembled WGS sequence"/>
</dbReference>
<proteinExistence type="predicted"/>
<evidence type="ECO:0000313" key="1">
    <source>
        <dbReference type="EMBL" id="KAL3650850.1"/>
    </source>
</evidence>
<sequence length="102" mass="10822">MILRGLVLWRRGRGVGAAVIVAGDGGGMVTGGFPIGPRTKAAGWCKKVGVDGDDVLAAVVEIASRSAREWWFGEQQRRSELSELGWWLSVAGNSGNFQPKPG</sequence>
<dbReference type="EMBL" id="JAVIJP010000007">
    <property type="protein sequence ID" value="KAL3650850.1"/>
    <property type="molecule type" value="Genomic_DNA"/>
</dbReference>
<comment type="caution">
    <text evidence="1">The sequence shown here is derived from an EMBL/GenBank/DDBJ whole genome shotgun (WGS) entry which is preliminary data.</text>
</comment>
<evidence type="ECO:0000313" key="2">
    <source>
        <dbReference type="Proteomes" id="UP001632038"/>
    </source>
</evidence>
<reference evidence="2" key="1">
    <citation type="journal article" date="2024" name="IScience">
        <title>Strigolactones Initiate the Formation of Haustorium-like Structures in Castilleja.</title>
        <authorList>
            <person name="Buerger M."/>
            <person name="Peterson D."/>
            <person name="Chory J."/>
        </authorList>
    </citation>
    <scope>NUCLEOTIDE SEQUENCE [LARGE SCALE GENOMIC DNA]</scope>
</reference>
<name>A0ABD3E8Q0_9LAMI</name>
<dbReference type="AlphaFoldDB" id="A0ABD3E8Q0"/>
<accession>A0ABD3E8Q0</accession>
<gene>
    <name evidence="1" type="ORF">CASFOL_007253</name>
</gene>
<keyword evidence="2" id="KW-1185">Reference proteome</keyword>
<organism evidence="1 2">
    <name type="scientific">Castilleja foliolosa</name>
    <dbReference type="NCBI Taxonomy" id="1961234"/>
    <lineage>
        <taxon>Eukaryota</taxon>
        <taxon>Viridiplantae</taxon>
        <taxon>Streptophyta</taxon>
        <taxon>Embryophyta</taxon>
        <taxon>Tracheophyta</taxon>
        <taxon>Spermatophyta</taxon>
        <taxon>Magnoliopsida</taxon>
        <taxon>eudicotyledons</taxon>
        <taxon>Gunneridae</taxon>
        <taxon>Pentapetalae</taxon>
        <taxon>asterids</taxon>
        <taxon>lamiids</taxon>
        <taxon>Lamiales</taxon>
        <taxon>Orobanchaceae</taxon>
        <taxon>Pedicularideae</taxon>
        <taxon>Castillejinae</taxon>
        <taxon>Castilleja</taxon>
    </lineage>
</organism>
<protein>
    <submittedName>
        <fullName evidence="1">Uncharacterized protein</fullName>
    </submittedName>
</protein>